<name>A0ABQ6NAM3_9STRA</name>
<evidence type="ECO:0000313" key="6">
    <source>
        <dbReference type="EMBL" id="GMI52225.1"/>
    </source>
</evidence>
<dbReference type="CDD" id="cd05260">
    <property type="entry name" value="GDP_MD_SDR_e"/>
    <property type="match status" value="1"/>
</dbReference>
<dbReference type="NCBIfam" id="TIGR01472">
    <property type="entry name" value="gmd"/>
    <property type="match status" value="1"/>
</dbReference>
<dbReference type="InterPro" id="IPR016040">
    <property type="entry name" value="NAD(P)-bd_dom"/>
</dbReference>
<dbReference type="EMBL" id="BRYB01006580">
    <property type="protein sequence ID" value="GMI52225.1"/>
    <property type="molecule type" value="Genomic_DNA"/>
</dbReference>
<proteinExistence type="inferred from homology"/>
<evidence type="ECO:0000256" key="3">
    <source>
        <dbReference type="ARBA" id="ARBA00011989"/>
    </source>
</evidence>
<organism evidence="6 7">
    <name type="scientific">Tetraparma gracilis</name>
    <dbReference type="NCBI Taxonomy" id="2962635"/>
    <lineage>
        <taxon>Eukaryota</taxon>
        <taxon>Sar</taxon>
        <taxon>Stramenopiles</taxon>
        <taxon>Ochrophyta</taxon>
        <taxon>Bolidophyceae</taxon>
        <taxon>Parmales</taxon>
        <taxon>Triparmaceae</taxon>
        <taxon>Tetraparma</taxon>
    </lineage>
</organism>
<dbReference type="Gene3D" id="3.90.25.10">
    <property type="entry name" value="UDP-galactose 4-epimerase, domain 1"/>
    <property type="match status" value="1"/>
</dbReference>
<dbReference type="Proteomes" id="UP001165060">
    <property type="component" value="Unassembled WGS sequence"/>
</dbReference>
<sequence length="350" mass="38193">MAQKVALITGITGQDGSYLAALLLSKSYLVHGLVRRSSSLSTARVDPLYNDPNLHLHYGDVCDGQALSRLVAQVRPDELYNLAAMSHVAVSFEVPEYAADSAGLGCLRCLEAVRAAGLGASCRFYQASSSEMFGPSPELPLTELSPFRPRSPYACAKLYAHWTVATYRDSYGMHATSGILFNHESPRRGRTFVTRKVTAGVARIAAGLETCLRLGNLDAARDWGHARDYADGMWRMLQRDEPGDYVLATGEMHTVRELVERAFAFVGVEIGWVGERGSRGEVGVDAKIPGVVLVKIDPAYFRPSEVGTLLGDASKAREELGWEPTTTFEALVEEMMRSDMELVAKGDLLT</sequence>
<feature type="domain" description="NAD(P)-binding" evidence="5">
    <location>
        <begin position="7"/>
        <end position="335"/>
    </location>
</feature>
<dbReference type="HAMAP" id="MF_00955">
    <property type="entry name" value="GDP_Man_dehydratase"/>
    <property type="match status" value="1"/>
</dbReference>
<keyword evidence="7" id="KW-1185">Reference proteome</keyword>
<evidence type="ECO:0000256" key="1">
    <source>
        <dbReference type="ARBA" id="ARBA00001937"/>
    </source>
</evidence>
<gene>
    <name evidence="6" type="ORF">TeGR_g11118</name>
</gene>
<dbReference type="InterPro" id="IPR036291">
    <property type="entry name" value="NAD(P)-bd_dom_sf"/>
</dbReference>
<dbReference type="EC" id="4.2.1.47" evidence="3"/>
<evidence type="ECO:0000259" key="5">
    <source>
        <dbReference type="Pfam" id="PF16363"/>
    </source>
</evidence>
<dbReference type="Pfam" id="PF16363">
    <property type="entry name" value="GDP_Man_Dehyd"/>
    <property type="match status" value="1"/>
</dbReference>
<dbReference type="Gene3D" id="3.40.50.720">
    <property type="entry name" value="NAD(P)-binding Rossmann-like Domain"/>
    <property type="match status" value="1"/>
</dbReference>
<accession>A0ABQ6NAM3</accession>
<dbReference type="PANTHER" id="PTHR43715:SF1">
    <property type="entry name" value="GDP-MANNOSE 4,6 DEHYDRATASE"/>
    <property type="match status" value="1"/>
</dbReference>
<protein>
    <recommendedName>
        <fullName evidence="3">GDP-mannose 4,6-dehydratase</fullName>
        <ecNumber evidence="3">4.2.1.47</ecNumber>
    </recommendedName>
</protein>
<keyword evidence="4" id="KW-0456">Lyase</keyword>
<evidence type="ECO:0000256" key="2">
    <source>
        <dbReference type="ARBA" id="ARBA00009263"/>
    </source>
</evidence>
<dbReference type="SUPFAM" id="SSF51735">
    <property type="entry name" value="NAD(P)-binding Rossmann-fold domains"/>
    <property type="match status" value="1"/>
</dbReference>
<dbReference type="InterPro" id="IPR006368">
    <property type="entry name" value="GDP_Man_deHydtase"/>
</dbReference>
<dbReference type="PANTHER" id="PTHR43715">
    <property type="entry name" value="GDP-MANNOSE 4,6-DEHYDRATASE"/>
    <property type="match status" value="1"/>
</dbReference>
<comment type="cofactor">
    <cofactor evidence="1">
        <name>NADP(+)</name>
        <dbReference type="ChEBI" id="CHEBI:58349"/>
    </cofactor>
</comment>
<comment type="caution">
    <text evidence="6">The sequence shown here is derived from an EMBL/GenBank/DDBJ whole genome shotgun (WGS) entry which is preliminary data.</text>
</comment>
<evidence type="ECO:0000256" key="4">
    <source>
        <dbReference type="ARBA" id="ARBA00023239"/>
    </source>
</evidence>
<comment type="similarity">
    <text evidence="2">Belongs to the NAD(P)-dependent epimerase/dehydratase family. GDP-mannose 4,6-dehydratase subfamily.</text>
</comment>
<reference evidence="6 7" key="1">
    <citation type="journal article" date="2023" name="Commun. Biol.">
        <title>Genome analysis of Parmales, the sister group of diatoms, reveals the evolutionary specialization of diatoms from phago-mixotrophs to photoautotrophs.</title>
        <authorList>
            <person name="Ban H."/>
            <person name="Sato S."/>
            <person name="Yoshikawa S."/>
            <person name="Yamada K."/>
            <person name="Nakamura Y."/>
            <person name="Ichinomiya M."/>
            <person name="Sato N."/>
            <person name="Blanc-Mathieu R."/>
            <person name="Endo H."/>
            <person name="Kuwata A."/>
            <person name="Ogata H."/>
        </authorList>
    </citation>
    <scope>NUCLEOTIDE SEQUENCE [LARGE SCALE GENOMIC DNA]</scope>
</reference>
<evidence type="ECO:0000313" key="7">
    <source>
        <dbReference type="Proteomes" id="UP001165060"/>
    </source>
</evidence>